<reference evidence="2" key="1">
    <citation type="submission" date="2015-11" db="EMBL/GenBank/DDBJ databases">
        <title>De novo transcriptome assembly of four potential Pierce s Disease insect vectors from Arizona vineyards.</title>
        <authorList>
            <person name="Tassone E.E."/>
        </authorList>
    </citation>
    <scope>NUCLEOTIDE SEQUENCE</scope>
</reference>
<feature type="chain" id="PRO_5008588518" description="Cathepsin propeptide inhibitor domain-containing protein" evidence="1">
    <location>
        <begin position="23"/>
        <end position="160"/>
    </location>
</feature>
<evidence type="ECO:0000256" key="1">
    <source>
        <dbReference type="SAM" id="SignalP"/>
    </source>
</evidence>
<sequence length="160" mass="19164">MTIFVINLVMIAFLNLLLHSEASLFLENQKIAEIVDEEFIAFQQAVRTNQAKESLHYLYNNFESFKKDFEHYKANGVITKRHGEVDLNFKNFQIFIKKYVRVYNNTEEFQFRYGLFVKTQDMFKDEFVAGYKLAMARLADRTFPEQQIEHHKMLMKSYPH</sequence>
<accession>A0A1B6MV24</accession>
<proteinExistence type="predicted"/>
<evidence type="ECO:0000313" key="2">
    <source>
        <dbReference type="EMBL" id="JAT39761.1"/>
    </source>
</evidence>
<evidence type="ECO:0008006" key="3">
    <source>
        <dbReference type="Google" id="ProtNLM"/>
    </source>
</evidence>
<keyword evidence="1" id="KW-0732">Signal</keyword>
<organism evidence="2">
    <name type="scientific">Graphocephala atropunctata</name>
    <dbReference type="NCBI Taxonomy" id="36148"/>
    <lineage>
        <taxon>Eukaryota</taxon>
        <taxon>Metazoa</taxon>
        <taxon>Ecdysozoa</taxon>
        <taxon>Arthropoda</taxon>
        <taxon>Hexapoda</taxon>
        <taxon>Insecta</taxon>
        <taxon>Pterygota</taxon>
        <taxon>Neoptera</taxon>
        <taxon>Paraneoptera</taxon>
        <taxon>Hemiptera</taxon>
        <taxon>Auchenorrhyncha</taxon>
        <taxon>Membracoidea</taxon>
        <taxon>Cicadellidae</taxon>
        <taxon>Cicadellinae</taxon>
        <taxon>Cicadellini</taxon>
        <taxon>Graphocephala</taxon>
    </lineage>
</organism>
<name>A0A1B6MV24_9HEMI</name>
<feature type="signal peptide" evidence="1">
    <location>
        <begin position="1"/>
        <end position="22"/>
    </location>
</feature>
<dbReference type="EMBL" id="GEBQ01000216">
    <property type="protein sequence ID" value="JAT39761.1"/>
    <property type="molecule type" value="Transcribed_RNA"/>
</dbReference>
<protein>
    <recommendedName>
        <fullName evidence="3">Cathepsin propeptide inhibitor domain-containing protein</fullName>
    </recommendedName>
</protein>
<gene>
    <name evidence="2" type="ORF">g.7207</name>
</gene>
<dbReference type="AlphaFoldDB" id="A0A1B6MV24"/>